<evidence type="ECO:0008006" key="3">
    <source>
        <dbReference type="Google" id="ProtNLM"/>
    </source>
</evidence>
<comment type="caution">
    <text evidence="1">The sequence shown here is derived from an EMBL/GenBank/DDBJ whole genome shotgun (WGS) entry which is preliminary data.</text>
</comment>
<evidence type="ECO:0000313" key="2">
    <source>
        <dbReference type="Proteomes" id="UP000019443"/>
    </source>
</evidence>
<dbReference type="RefSeq" id="WP_258579824.1">
    <property type="nucleotide sequence ID" value="NZ_ATTO01000165.1"/>
</dbReference>
<organism evidence="1 2">
    <name type="scientific">Rhizobium favelukesii</name>
    <dbReference type="NCBI Taxonomy" id="348824"/>
    <lineage>
        <taxon>Bacteria</taxon>
        <taxon>Pseudomonadati</taxon>
        <taxon>Pseudomonadota</taxon>
        <taxon>Alphaproteobacteria</taxon>
        <taxon>Hyphomicrobiales</taxon>
        <taxon>Rhizobiaceae</taxon>
        <taxon>Rhizobium/Agrobacterium group</taxon>
        <taxon>Rhizobium</taxon>
    </lineage>
</organism>
<sequence>MTRHAKPASLPDDDIETLSAVLPAGATLHALLKAVHAGIPPS</sequence>
<evidence type="ECO:0000313" key="1">
    <source>
        <dbReference type="EMBL" id="CDM60456.1"/>
    </source>
</evidence>
<keyword evidence="1" id="KW-0614">Plasmid</keyword>
<gene>
    <name evidence="1" type="ORF">LPU83_pLPU83b_0473</name>
</gene>
<geneLocation type="plasmid" evidence="1">
    <name>pLPU83b</name>
</geneLocation>
<dbReference type="AlphaFoldDB" id="W6S206"/>
<accession>W6S206</accession>
<dbReference type="EMBL" id="CBYB010000045">
    <property type="protein sequence ID" value="CDM60456.1"/>
    <property type="molecule type" value="Genomic_DNA"/>
</dbReference>
<keyword evidence="2" id="KW-1185">Reference proteome</keyword>
<protein>
    <recommendedName>
        <fullName evidence="3">Transposase</fullName>
    </recommendedName>
</protein>
<proteinExistence type="predicted"/>
<reference evidence="1" key="1">
    <citation type="submission" date="2013-11" db="EMBL/GenBank/DDBJ databases">
        <title>Draft genome sequence of the broad-host-range Rhizobium sp. LPU83 strain, a member of the low-genetic diversity Oregon-like Rhizobium sp. group.</title>
        <authorList>
            <person name="Wibberg D."/>
            <person name="Puehler A."/>
            <person name="Schlueter A."/>
        </authorList>
    </citation>
    <scope>NUCLEOTIDE SEQUENCE [LARGE SCALE GENOMIC DNA]</scope>
    <source>
        <strain evidence="1">LPU83</strain>
        <plasmid evidence="1">pLPU83b</plasmid>
    </source>
</reference>
<dbReference type="Proteomes" id="UP000019443">
    <property type="component" value="Unassembled WGS sequence"/>
</dbReference>
<name>W6S206_9HYPH</name>